<feature type="signal peptide" evidence="1">
    <location>
        <begin position="1"/>
        <end position="19"/>
    </location>
</feature>
<keyword evidence="1" id="KW-0732">Signal</keyword>
<sequence length="460" mass="49088">MKLLYYLFVFSIFSFPIYAADIHVPADYTTIQEAIDAANNGDTVIVENGIYYENINLLGKEIILTSNFHFTGDVNDIINTIINGSQPVDSDFGSCVTFTNGENQNTILKGFTLTEGSGTKTYNPAEDLFFRTGGGILINNSSPTITNNIIRDNVCTAETGVFGAGGGGIRMGFGQPLIKNNIIKDNTGGYAGGIMIAYCGGSTLKNNLIARNTATGSFNGGGGVYVDWESITLENNTIVNNHSGDRGGGMISTGTSTVVVNCIFYGNTATNGSPQIYKRFTNGNAEVTYSNIEGGFDGMGNEEGLIDVDPIFDNVSNFLLDASSPCIDAGNPDSQYYDIENPASPGNALFPAQGLLLNDMGANGGQGSESFLSVSESILATGVEFLYKNPYQNEGITLQSNRSGHFEINLFSYDGKKLSETIQIDVNEGITQIPLTINHSCIVHIVESNGTSTVLKLIKL</sequence>
<accession>A0A3L9Y8Y6</accession>
<dbReference type="AlphaFoldDB" id="A0A3L9Y8Y6"/>
<feature type="chain" id="PRO_5018207127" description="Secreted protein (Por secretion system target)" evidence="1">
    <location>
        <begin position="20"/>
        <end position="460"/>
    </location>
</feature>
<evidence type="ECO:0008006" key="4">
    <source>
        <dbReference type="Google" id="ProtNLM"/>
    </source>
</evidence>
<dbReference type="Proteomes" id="UP000271339">
    <property type="component" value="Unassembled WGS sequence"/>
</dbReference>
<dbReference type="RefSeq" id="WP_121908585.1">
    <property type="nucleotide sequence ID" value="NZ_REFC01000015.1"/>
</dbReference>
<dbReference type="SMART" id="SM00710">
    <property type="entry name" value="PbH1"/>
    <property type="match status" value="4"/>
</dbReference>
<comment type="caution">
    <text evidence="2">The sequence shown here is derived from an EMBL/GenBank/DDBJ whole genome shotgun (WGS) entry which is preliminary data.</text>
</comment>
<dbReference type="EMBL" id="REFC01000015">
    <property type="protein sequence ID" value="RMA57166.1"/>
    <property type="molecule type" value="Genomic_DNA"/>
</dbReference>
<reference evidence="2 3" key="1">
    <citation type="submission" date="2018-10" db="EMBL/GenBank/DDBJ databases">
        <title>Genomic Encyclopedia of Archaeal and Bacterial Type Strains, Phase II (KMG-II): from individual species to whole genera.</title>
        <authorList>
            <person name="Goeker M."/>
        </authorList>
    </citation>
    <scope>NUCLEOTIDE SEQUENCE [LARGE SCALE GENOMIC DNA]</scope>
    <source>
        <strain evidence="2 3">DSM 23424</strain>
    </source>
</reference>
<name>A0A3L9Y8Y6_9FLAO</name>
<dbReference type="Gene3D" id="2.160.20.10">
    <property type="entry name" value="Single-stranded right-handed beta-helix, Pectin lyase-like"/>
    <property type="match status" value="1"/>
</dbReference>
<dbReference type="InterPro" id="IPR012334">
    <property type="entry name" value="Pectin_lyas_fold"/>
</dbReference>
<dbReference type="SUPFAM" id="SSF51126">
    <property type="entry name" value="Pectin lyase-like"/>
    <property type="match status" value="1"/>
</dbReference>
<proteinExistence type="predicted"/>
<dbReference type="InterPro" id="IPR006626">
    <property type="entry name" value="PbH1"/>
</dbReference>
<organism evidence="2 3">
    <name type="scientific">Ulvibacter antarcticus</name>
    <dbReference type="NCBI Taxonomy" id="442714"/>
    <lineage>
        <taxon>Bacteria</taxon>
        <taxon>Pseudomonadati</taxon>
        <taxon>Bacteroidota</taxon>
        <taxon>Flavobacteriia</taxon>
        <taxon>Flavobacteriales</taxon>
        <taxon>Flavobacteriaceae</taxon>
        <taxon>Ulvibacter</taxon>
    </lineage>
</organism>
<dbReference type="InterPro" id="IPR011050">
    <property type="entry name" value="Pectin_lyase_fold/virulence"/>
</dbReference>
<protein>
    <recommendedName>
        <fullName evidence="4">Secreted protein (Por secretion system target)</fullName>
    </recommendedName>
</protein>
<evidence type="ECO:0000313" key="2">
    <source>
        <dbReference type="EMBL" id="RMA57166.1"/>
    </source>
</evidence>
<evidence type="ECO:0000313" key="3">
    <source>
        <dbReference type="Proteomes" id="UP000271339"/>
    </source>
</evidence>
<gene>
    <name evidence="2" type="ORF">BXY75_3053</name>
</gene>
<dbReference type="OrthoDB" id="1145248at2"/>
<evidence type="ECO:0000256" key="1">
    <source>
        <dbReference type="SAM" id="SignalP"/>
    </source>
</evidence>
<keyword evidence="3" id="KW-1185">Reference proteome</keyword>